<dbReference type="EMBL" id="JAAKZZ010000274">
    <property type="protein sequence ID" value="NGO71207.1"/>
    <property type="molecule type" value="Genomic_DNA"/>
</dbReference>
<protein>
    <submittedName>
        <fullName evidence="1">Uncharacterized protein</fullName>
    </submittedName>
</protein>
<evidence type="ECO:0000313" key="1">
    <source>
        <dbReference type="EMBL" id="NGO71207.1"/>
    </source>
</evidence>
<comment type="caution">
    <text evidence="1">The sequence shown here is derived from an EMBL/GenBank/DDBJ whole genome shotgun (WGS) entry which is preliminary data.</text>
</comment>
<name>A0A6G4X2Y2_9ACTN</name>
<accession>A0A6G4X2Y2</accession>
<dbReference type="RefSeq" id="WP_165300846.1">
    <property type="nucleotide sequence ID" value="NZ_JAAKZZ010000274.1"/>
</dbReference>
<dbReference type="Proteomes" id="UP000477722">
    <property type="component" value="Unassembled WGS sequence"/>
</dbReference>
<organism evidence="1 2">
    <name type="scientific">Streptomyces boncukensis</name>
    <dbReference type="NCBI Taxonomy" id="2711219"/>
    <lineage>
        <taxon>Bacteria</taxon>
        <taxon>Bacillati</taxon>
        <taxon>Actinomycetota</taxon>
        <taxon>Actinomycetes</taxon>
        <taxon>Kitasatosporales</taxon>
        <taxon>Streptomycetaceae</taxon>
        <taxon>Streptomyces</taxon>
    </lineage>
</organism>
<evidence type="ECO:0000313" key="2">
    <source>
        <dbReference type="Proteomes" id="UP000477722"/>
    </source>
</evidence>
<proteinExistence type="predicted"/>
<reference evidence="1 2" key="1">
    <citation type="submission" date="2020-02" db="EMBL/GenBank/DDBJ databases">
        <title>Whole-genome analyses of novel actinobacteria.</title>
        <authorList>
            <person name="Sahin N."/>
            <person name="Tatar D."/>
        </authorList>
    </citation>
    <scope>NUCLEOTIDE SEQUENCE [LARGE SCALE GENOMIC DNA]</scope>
    <source>
        <strain evidence="1 2">SB3404</strain>
    </source>
</reference>
<sequence length="64" mass="6949">MPDRGLCVRCHQVTDDPVMIGAVESGSGPGSILYACPPCAREYAENWFAPAWLREELAARGDDP</sequence>
<gene>
    <name evidence="1" type="ORF">G5C65_23165</name>
</gene>
<dbReference type="AlphaFoldDB" id="A0A6G4X2Y2"/>
<keyword evidence="2" id="KW-1185">Reference proteome</keyword>